<evidence type="ECO:0000313" key="3">
    <source>
        <dbReference type="EMBL" id="ELK24788.1"/>
    </source>
</evidence>
<name>L5LGL1_MYODS</name>
<evidence type="ECO:0000256" key="1">
    <source>
        <dbReference type="ARBA" id="ARBA00029457"/>
    </source>
</evidence>
<dbReference type="Proteomes" id="UP000010556">
    <property type="component" value="Unassembled WGS sequence"/>
</dbReference>
<gene>
    <name evidence="3" type="ORF">MDA_GLEAN10007439</name>
</gene>
<dbReference type="OrthoDB" id="5976774at2759"/>
<proteinExistence type="inferred from homology"/>
<accession>L5LGL1</accession>
<keyword evidence="4" id="KW-1185">Reference proteome</keyword>
<dbReference type="eggNOG" id="ENOG502S8FK">
    <property type="taxonomic scope" value="Eukaryota"/>
</dbReference>
<dbReference type="InterPro" id="IPR033369">
    <property type="entry name" value="C19orf12"/>
</dbReference>
<dbReference type="Pfam" id="PF20721">
    <property type="entry name" value="C19orf12"/>
    <property type="match status" value="1"/>
</dbReference>
<evidence type="ECO:0000256" key="2">
    <source>
        <dbReference type="SAM" id="Phobius"/>
    </source>
</evidence>
<protein>
    <submittedName>
        <fullName evidence="3">Uncharacterized protein</fullName>
    </submittedName>
</protein>
<keyword evidence="2" id="KW-0472">Membrane</keyword>
<organism evidence="3 4">
    <name type="scientific">Myotis davidii</name>
    <name type="common">David's myotis</name>
    <dbReference type="NCBI Taxonomy" id="225400"/>
    <lineage>
        <taxon>Eukaryota</taxon>
        <taxon>Metazoa</taxon>
        <taxon>Chordata</taxon>
        <taxon>Craniata</taxon>
        <taxon>Vertebrata</taxon>
        <taxon>Euteleostomi</taxon>
        <taxon>Mammalia</taxon>
        <taxon>Eutheria</taxon>
        <taxon>Laurasiatheria</taxon>
        <taxon>Chiroptera</taxon>
        <taxon>Yangochiroptera</taxon>
        <taxon>Vespertilionidae</taxon>
        <taxon>Myotis</taxon>
    </lineage>
</organism>
<dbReference type="AlphaFoldDB" id="L5LGL1"/>
<keyword evidence="2" id="KW-0812">Transmembrane</keyword>
<dbReference type="EMBL" id="KB112472">
    <property type="protein sequence ID" value="ELK24788.1"/>
    <property type="molecule type" value="Genomic_DNA"/>
</dbReference>
<comment type="similarity">
    <text evidence="1">Belongs to the C19orf12 family.</text>
</comment>
<reference evidence="4" key="1">
    <citation type="journal article" date="2013" name="Science">
        <title>Comparative analysis of bat genomes provides insight into the evolution of flight and immunity.</title>
        <authorList>
            <person name="Zhang G."/>
            <person name="Cowled C."/>
            <person name="Shi Z."/>
            <person name="Huang Z."/>
            <person name="Bishop-Lilly K.A."/>
            <person name="Fang X."/>
            <person name="Wynne J.W."/>
            <person name="Xiong Z."/>
            <person name="Baker M.L."/>
            <person name="Zhao W."/>
            <person name="Tachedjian M."/>
            <person name="Zhu Y."/>
            <person name="Zhou P."/>
            <person name="Jiang X."/>
            <person name="Ng J."/>
            <person name="Yang L."/>
            <person name="Wu L."/>
            <person name="Xiao J."/>
            <person name="Feng Y."/>
            <person name="Chen Y."/>
            <person name="Sun X."/>
            <person name="Zhang Y."/>
            <person name="Marsh G.A."/>
            <person name="Crameri G."/>
            <person name="Broder C.C."/>
            <person name="Frey K.G."/>
            <person name="Wang L.F."/>
            <person name="Wang J."/>
        </authorList>
    </citation>
    <scope>NUCLEOTIDE SEQUENCE [LARGE SCALE GENOMIC DNA]</scope>
</reference>
<feature type="transmembrane region" description="Helical" evidence="2">
    <location>
        <begin position="50"/>
        <end position="77"/>
    </location>
</feature>
<sequence length="143" mass="15915">MFWKVKDTTKSSEASLRVEDAMKLLSDVWNAEQMKAAFKNVKQSLLVTGAMMVLGAMVMGPPGLAAGGGVGGFLSFWMSRGKFKSVPQILKELSPAKKEKLRRQVRDIVRNLEWTDTAQLTKKVMANKAVQKQLLKLIIDYAI</sequence>
<dbReference type="PANTHER" id="PTHR31493:SF1">
    <property type="entry name" value="PROTEIN C19ORF12"/>
    <property type="match status" value="1"/>
</dbReference>
<dbReference type="KEGG" id="myd:102770701"/>
<evidence type="ECO:0000313" key="4">
    <source>
        <dbReference type="Proteomes" id="UP000010556"/>
    </source>
</evidence>
<dbReference type="PANTHER" id="PTHR31493">
    <property type="entry name" value="NAZO FAMILY MEMBER"/>
    <property type="match status" value="1"/>
</dbReference>
<keyword evidence="2" id="KW-1133">Transmembrane helix</keyword>